<dbReference type="EMBL" id="CAJVPQ010001337">
    <property type="protein sequence ID" value="CAG8546600.1"/>
    <property type="molecule type" value="Genomic_DNA"/>
</dbReference>
<dbReference type="OrthoDB" id="2372055at2759"/>
<dbReference type="Proteomes" id="UP000789570">
    <property type="component" value="Unassembled WGS sequence"/>
</dbReference>
<accession>A0A9N9FLZ4</accession>
<name>A0A9N9FLZ4_9GLOM</name>
<keyword evidence="2" id="KW-0812">Transmembrane</keyword>
<evidence type="ECO:0000256" key="2">
    <source>
        <dbReference type="SAM" id="Phobius"/>
    </source>
</evidence>
<feature type="region of interest" description="Disordered" evidence="1">
    <location>
        <begin position="52"/>
        <end position="74"/>
    </location>
</feature>
<keyword evidence="2" id="KW-1133">Transmembrane helix</keyword>
<evidence type="ECO:0000313" key="3">
    <source>
        <dbReference type="EMBL" id="CAG8546600.1"/>
    </source>
</evidence>
<protein>
    <submittedName>
        <fullName evidence="3">12912_t:CDS:1</fullName>
    </submittedName>
</protein>
<comment type="caution">
    <text evidence="3">The sequence shown here is derived from an EMBL/GenBank/DDBJ whole genome shotgun (WGS) entry which is preliminary data.</text>
</comment>
<dbReference type="AlphaFoldDB" id="A0A9N9FLZ4"/>
<sequence length="235" mass="26676">MTNRNSSDQENDNLDPTFIINNDSARTLNLPSSTIKATTLVPNETEVDSIKSSTSSRTCVNDPPQRNINPQEGFDQSQPYLFPLTQGKNWIALIYLILWDFAYSTFCFSWVLSTFIVGIVSLIIPPLGYFLLLLSIYSWRMLGKLELLILNSISPALSSNFINPSTDHLPPRTTPKITQPREPSPYEKPTPTSFLSGYENSCGFFDYLFRLFKDEFTIRCLVFTDLLCPFLPKSC</sequence>
<proteinExistence type="predicted"/>
<keyword evidence="4" id="KW-1185">Reference proteome</keyword>
<evidence type="ECO:0000313" key="4">
    <source>
        <dbReference type="Proteomes" id="UP000789570"/>
    </source>
</evidence>
<feature type="transmembrane region" description="Helical" evidence="2">
    <location>
        <begin position="90"/>
        <end position="112"/>
    </location>
</feature>
<organism evidence="3 4">
    <name type="scientific">Funneliformis caledonium</name>
    <dbReference type="NCBI Taxonomy" id="1117310"/>
    <lineage>
        <taxon>Eukaryota</taxon>
        <taxon>Fungi</taxon>
        <taxon>Fungi incertae sedis</taxon>
        <taxon>Mucoromycota</taxon>
        <taxon>Glomeromycotina</taxon>
        <taxon>Glomeromycetes</taxon>
        <taxon>Glomerales</taxon>
        <taxon>Glomeraceae</taxon>
        <taxon>Funneliformis</taxon>
    </lineage>
</organism>
<reference evidence="3" key="1">
    <citation type="submission" date="2021-06" db="EMBL/GenBank/DDBJ databases">
        <authorList>
            <person name="Kallberg Y."/>
            <person name="Tangrot J."/>
            <person name="Rosling A."/>
        </authorList>
    </citation>
    <scope>NUCLEOTIDE SEQUENCE</scope>
    <source>
        <strain evidence="3">UK204</strain>
    </source>
</reference>
<gene>
    <name evidence="3" type="ORF">FCALED_LOCUS5906</name>
</gene>
<evidence type="ECO:0000256" key="1">
    <source>
        <dbReference type="SAM" id="MobiDB-lite"/>
    </source>
</evidence>
<feature type="transmembrane region" description="Helical" evidence="2">
    <location>
        <begin position="118"/>
        <end position="139"/>
    </location>
</feature>
<feature type="region of interest" description="Disordered" evidence="1">
    <location>
        <begin position="164"/>
        <end position="191"/>
    </location>
</feature>
<keyword evidence="2" id="KW-0472">Membrane</keyword>